<dbReference type="EMBL" id="JBCGBO010000005">
    <property type="protein sequence ID" value="KAK9200586.1"/>
    <property type="molecule type" value="Genomic_DNA"/>
</dbReference>
<reference evidence="1 2" key="1">
    <citation type="submission" date="2024-05" db="EMBL/GenBank/DDBJ databases">
        <title>Haplotype-resolved chromosome-level genome assembly of Huyou (Citrus changshanensis).</title>
        <authorList>
            <person name="Miao C."/>
            <person name="Chen W."/>
            <person name="Wu Y."/>
            <person name="Wang L."/>
            <person name="Zhao S."/>
            <person name="Grierson D."/>
            <person name="Xu C."/>
            <person name="Chen K."/>
        </authorList>
    </citation>
    <scope>NUCLEOTIDE SEQUENCE [LARGE SCALE GENOMIC DNA]</scope>
    <source>
        <strain evidence="1">01-14</strain>
        <tissue evidence="1">Leaf</tissue>
    </source>
</reference>
<dbReference type="AlphaFoldDB" id="A0AAP0QM47"/>
<gene>
    <name evidence="1" type="ORF">WN944_015784</name>
</gene>
<accession>A0AAP0QM47</accession>
<protein>
    <submittedName>
        <fullName evidence="1">Uncharacterized protein</fullName>
    </submittedName>
</protein>
<sequence>MEAAKQKVLGPGVKRFLGNNVLYSTSSRRLQSWWELGRHEEA</sequence>
<dbReference type="Proteomes" id="UP001428341">
    <property type="component" value="Unassembled WGS sequence"/>
</dbReference>
<comment type="caution">
    <text evidence="1">The sequence shown here is derived from an EMBL/GenBank/DDBJ whole genome shotgun (WGS) entry which is preliminary data.</text>
</comment>
<keyword evidence="2" id="KW-1185">Reference proteome</keyword>
<evidence type="ECO:0000313" key="1">
    <source>
        <dbReference type="EMBL" id="KAK9200586.1"/>
    </source>
</evidence>
<name>A0AAP0QM47_9ROSI</name>
<evidence type="ECO:0000313" key="2">
    <source>
        <dbReference type="Proteomes" id="UP001428341"/>
    </source>
</evidence>
<organism evidence="1 2">
    <name type="scientific">Citrus x changshan-huyou</name>
    <dbReference type="NCBI Taxonomy" id="2935761"/>
    <lineage>
        <taxon>Eukaryota</taxon>
        <taxon>Viridiplantae</taxon>
        <taxon>Streptophyta</taxon>
        <taxon>Embryophyta</taxon>
        <taxon>Tracheophyta</taxon>
        <taxon>Spermatophyta</taxon>
        <taxon>Magnoliopsida</taxon>
        <taxon>eudicotyledons</taxon>
        <taxon>Gunneridae</taxon>
        <taxon>Pentapetalae</taxon>
        <taxon>rosids</taxon>
        <taxon>malvids</taxon>
        <taxon>Sapindales</taxon>
        <taxon>Rutaceae</taxon>
        <taxon>Aurantioideae</taxon>
        <taxon>Citrus</taxon>
    </lineage>
</organism>
<proteinExistence type="predicted"/>